<dbReference type="SUPFAM" id="SSF56112">
    <property type="entry name" value="Protein kinase-like (PK-like)"/>
    <property type="match status" value="1"/>
</dbReference>
<dbReference type="Gene3D" id="1.10.510.10">
    <property type="entry name" value="Transferase(Phosphotransferase) domain 1"/>
    <property type="match status" value="1"/>
</dbReference>
<reference evidence="2" key="1">
    <citation type="submission" date="2023-06" db="EMBL/GenBank/DDBJ databases">
        <authorList>
            <consortium name="Lawrence Berkeley National Laboratory"/>
            <person name="Ahrendt S."/>
            <person name="Sahu N."/>
            <person name="Indic B."/>
            <person name="Wong-Bajracharya J."/>
            <person name="Merenyi Z."/>
            <person name="Ke H.-M."/>
            <person name="Monk M."/>
            <person name="Kocsube S."/>
            <person name="Drula E."/>
            <person name="Lipzen A."/>
            <person name="Balint B."/>
            <person name="Henrissat B."/>
            <person name="Andreopoulos B."/>
            <person name="Martin F.M."/>
            <person name="Harder C.B."/>
            <person name="Rigling D."/>
            <person name="Ford K.L."/>
            <person name="Foster G.D."/>
            <person name="Pangilinan J."/>
            <person name="Papanicolaou A."/>
            <person name="Barry K."/>
            <person name="LaButti K."/>
            <person name="Viragh M."/>
            <person name="Koriabine M."/>
            <person name="Yan M."/>
            <person name="Riley R."/>
            <person name="Champramary S."/>
            <person name="Plett K.L."/>
            <person name="Tsai I.J."/>
            <person name="Slot J."/>
            <person name="Sipos G."/>
            <person name="Plett J."/>
            <person name="Nagy L.G."/>
            <person name="Grigoriev I.V."/>
        </authorList>
    </citation>
    <scope>NUCLEOTIDE SEQUENCE</scope>
    <source>
        <strain evidence="2">CCBAS 213</strain>
    </source>
</reference>
<protein>
    <recommendedName>
        <fullName evidence="4">Protein kinase domain-containing protein</fullName>
    </recommendedName>
</protein>
<accession>A0AA39KFS2</accession>
<keyword evidence="3" id="KW-1185">Reference proteome</keyword>
<evidence type="ECO:0000256" key="1">
    <source>
        <dbReference type="SAM" id="SignalP"/>
    </source>
</evidence>
<gene>
    <name evidence="2" type="ORF">EV420DRAFT_1763173</name>
</gene>
<dbReference type="InterPro" id="IPR011009">
    <property type="entry name" value="Kinase-like_dom_sf"/>
</dbReference>
<dbReference type="AlphaFoldDB" id="A0AA39KFS2"/>
<evidence type="ECO:0008006" key="4">
    <source>
        <dbReference type="Google" id="ProtNLM"/>
    </source>
</evidence>
<dbReference type="EMBL" id="JAUEPS010000013">
    <property type="protein sequence ID" value="KAK0460285.1"/>
    <property type="molecule type" value="Genomic_DNA"/>
</dbReference>
<organism evidence="2 3">
    <name type="scientific">Armillaria tabescens</name>
    <name type="common">Ringless honey mushroom</name>
    <name type="synonym">Agaricus tabescens</name>
    <dbReference type="NCBI Taxonomy" id="1929756"/>
    <lineage>
        <taxon>Eukaryota</taxon>
        <taxon>Fungi</taxon>
        <taxon>Dikarya</taxon>
        <taxon>Basidiomycota</taxon>
        <taxon>Agaricomycotina</taxon>
        <taxon>Agaricomycetes</taxon>
        <taxon>Agaricomycetidae</taxon>
        <taxon>Agaricales</taxon>
        <taxon>Marasmiineae</taxon>
        <taxon>Physalacriaceae</taxon>
        <taxon>Desarmillaria</taxon>
    </lineage>
</organism>
<dbReference type="RefSeq" id="XP_060332411.1">
    <property type="nucleotide sequence ID" value="XM_060480731.1"/>
</dbReference>
<dbReference type="Proteomes" id="UP001175211">
    <property type="component" value="Unassembled WGS sequence"/>
</dbReference>
<sequence length="205" mass="23423">MTVAMSIMVRFLLILVCDWLRISFPDIKTNNVMAVLPRSHNRESLVKDIQTCIKTHPTETYESLSLPQLVPEPIICVKSQPLPDMGLLPDLTKPVGKRLTAPWQPAVFRPPESIVGFPWSTPSDVWAVGRMAFELVADYHVFMQDDFDQATHIQKITELIGKIPSTFLSECPWGYNHFNRDVRFKLITFLTMPDIFPGELLKVKD</sequence>
<dbReference type="GeneID" id="85364279"/>
<comment type="caution">
    <text evidence="2">The sequence shown here is derived from an EMBL/GenBank/DDBJ whole genome shotgun (WGS) entry which is preliminary data.</text>
</comment>
<evidence type="ECO:0000313" key="2">
    <source>
        <dbReference type="EMBL" id="KAK0460285.1"/>
    </source>
</evidence>
<evidence type="ECO:0000313" key="3">
    <source>
        <dbReference type="Proteomes" id="UP001175211"/>
    </source>
</evidence>
<feature type="signal peptide" evidence="1">
    <location>
        <begin position="1"/>
        <end position="23"/>
    </location>
</feature>
<name>A0AA39KFS2_ARMTA</name>
<proteinExistence type="predicted"/>
<feature type="chain" id="PRO_5041278894" description="Protein kinase domain-containing protein" evidence="1">
    <location>
        <begin position="24"/>
        <end position="205"/>
    </location>
</feature>
<keyword evidence="1" id="KW-0732">Signal</keyword>